<accession>A0A5J5BRB3</accession>
<evidence type="ECO:0000313" key="2">
    <source>
        <dbReference type="EMBL" id="KAA8545398.1"/>
    </source>
</evidence>
<feature type="compositionally biased region" description="Low complexity" evidence="1">
    <location>
        <begin position="112"/>
        <end position="121"/>
    </location>
</feature>
<dbReference type="EMBL" id="CM018033">
    <property type="protein sequence ID" value="KAA8545398.1"/>
    <property type="molecule type" value="Genomic_DNA"/>
</dbReference>
<reference evidence="2 3" key="1">
    <citation type="submission" date="2019-09" db="EMBL/GenBank/DDBJ databases">
        <title>A chromosome-level genome assembly of the Chinese tupelo Nyssa sinensis.</title>
        <authorList>
            <person name="Yang X."/>
            <person name="Kang M."/>
            <person name="Yang Y."/>
            <person name="Xiong H."/>
            <person name="Wang M."/>
            <person name="Zhang Z."/>
            <person name="Wang Z."/>
            <person name="Wu H."/>
            <person name="Ma T."/>
            <person name="Liu J."/>
            <person name="Xi Z."/>
        </authorList>
    </citation>
    <scope>NUCLEOTIDE SEQUENCE [LARGE SCALE GENOMIC DNA]</scope>
    <source>
        <strain evidence="2">J267</strain>
        <tissue evidence="2">Leaf</tissue>
    </source>
</reference>
<dbReference type="OrthoDB" id="1901675at2759"/>
<organism evidence="2 3">
    <name type="scientific">Nyssa sinensis</name>
    <dbReference type="NCBI Taxonomy" id="561372"/>
    <lineage>
        <taxon>Eukaryota</taxon>
        <taxon>Viridiplantae</taxon>
        <taxon>Streptophyta</taxon>
        <taxon>Embryophyta</taxon>
        <taxon>Tracheophyta</taxon>
        <taxon>Spermatophyta</taxon>
        <taxon>Magnoliopsida</taxon>
        <taxon>eudicotyledons</taxon>
        <taxon>Gunneridae</taxon>
        <taxon>Pentapetalae</taxon>
        <taxon>asterids</taxon>
        <taxon>Cornales</taxon>
        <taxon>Nyssaceae</taxon>
        <taxon>Nyssa</taxon>
    </lineage>
</organism>
<proteinExistence type="predicted"/>
<sequence length="197" mass="23113">MGPEISFQVPSLPNLKIRGLSVCAVYSEHKHNSTFYVRIVNKTKHLKWVYGRTFFGIPEADEKMLWLSHWKFGDKLEYGVQLSITFYSIFFSHFKVTECGVHPVYDEEEEQSQAAQSNSEQLIRHSTANPSHQNVIDGDLWAYQLRSGAYFLSHSEYDILQRCHKDDGQMQHMYKKIFGQSEENIVEEQREEKELEE</sequence>
<evidence type="ECO:0000256" key="1">
    <source>
        <dbReference type="SAM" id="MobiDB-lite"/>
    </source>
</evidence>
<dbReference type="Proteomes" id="UP000325577">
    <property type="component" value="Linkage Group LG10"/>
</dbReference>
<evidence type="ECO:0000313" key="3">
    <source>
        <dbReference type="Proteomes" id="UP000325577"/>
    </source>
</evidence>
<name>A0A5J5BRB3_9ASTE</name>
<keyword evidence="3" id="KW-1185">Reference proteome</keyword>
<gene>
    <name evidence="2" type="ORF">F0562_020182</name>
</gene>
<protein>
    <submittedName>
        <fullName evidence="2">Uncharacterized protein</fullName>
    </submittedName>
</protein>
<dbReference type="AlphaFoldDB" id="A0A5J5BRB3"/>
<feature type="region of interest" description="Disordered" evidence="1">
    <location>
        <begin position="111"/>
        <end position="130"/>
    </location>
</feature>